<evidence type="ECO:0000256" key="1">
    <source>
        <dbReference type="ARBA" id="ARBA00022729"/>
    </source>
</evidence>
<dbReference type="AlphaFoldDB" id="A0A6C0J0G6"/>
<dbReference type="InterPro" id="IPR005519">
    <property type="entry name" value="Acid_phosphat_B-like"/>
</dbReference>
<dbReference type="SUPFAM" id="SSF56784">
    <property type="entry name" value="HAD-like"/>
    <property type="match status" value="1"/>
</dbReference>
<accession>A0A6C0J0G6</accession>
<organism evidence="2">
    <name type="scientific">viral metagenome</name>
    <dbReference type="NCBI Taxonomy" id="1070528"/>
    <lineage>
        <taxon>unclassified sequences</taxon>
        <taxon>metagenomes</taxon>
        <taxon>organismal metagenomes</taxon>
    </lineage>
</organism>
<dbReference type="EMBL" id="MN740288">
    <property type="protein sequence ID" value="QHT98166.1"/>
    <property type="molecule type" value="Genomic_DNA"/>
</dbReference>
<reference evidence="2" key="1">
    <citation type="journal article" date="2020" name="Nature">
        <title>Giant virus diversity and host interactions through global metagenomics.</title>
        <authorList>
            <person name="Schulz F."/>
            <person name="Roux S."/>
            <person name="Paez-Espino D."/>
            <person name="Jungbluth S."/>
            <person name="Walsh D.A."/>
            <person name="Denef V.J."/>
            <person name="McMahon K.D."/>
            <person name="Konstantinidis K.T."/>
            <person name="Eloe-Fadrosh E.A."/>
            <person name="Kyrpides N.C."/>
            <person name="Woyke T."/>
        </authorList>
    </citation>
    <scope>NUCLEOTIDE SEQUENCE</scope>
    <source>
        <strain evidence="2">GVMAG-M-3300025626-8</strain>
    </source>
</reference>
<protein>
    <recommendedName>
        <fullName evidence="3">Acid phosphatase</fullName>
    </recommendedName>
</protein>
<proteinExistence type="predicted"/>
<evidence type="ECO:0000313" key="2">
    <source>
        <dbReference type="EMBL" id="QHT98166.1"/>
    </source>
</evidence>
<dbReference type="Pfam" id="PF03767">
    <property type="entry name" value="Acid_phosphat_B"/>
    <property type="match status" value="1"/>
</dbReference>
<sequence>MSTFALPLGIFFAGLFLIVGKEESMVSVPGELDRARTLCINWISKLPKGSVIVFDFDDTLFDPNTVIGHVHAGGRDFAHGDRKALPLYRPIVQIVDVLKYAVSSGMYITLITARPNTNVSRSIVMANFKHNHMKLHEYYANDHYPRLQNFKSVLRRNISIVRPIGLTVGDAWSDVNESTYHWAKLPTRKDPILYTSLTK</sequence>
<evidence type="ECO:0008006" key="3">
    <source>
        <dbReference type="Google" id="ProtNLM"/>
    </source>
</evidence>
<keyword evidence="1" id="KW-0732">Signal</keyword>
<dbReference type="InterPro" id="IPR023214">
    <property type="entry name" value="HAD_sf"/>
</dbReference>
<dbReference type="InterPro" id="IPR036412">
    <property type="entry name" value="HAD-like_sf"/>
</dbReference>
<name>A0A6C0J0G6_9ZZZZ</name>
<dbReference type="Gene3D" id="3.40.50.1000">
    <property type="entry name" value="HAD superfamily/HAD-like"/>
    <property type="match status" value="1"/>
</dbReference>